<comment type="similarity">
    <text evidence="1">Belongs to the CDV3 family.</text>
</comment>
<protein>
    <submittedName>
        <fullName evidence="3">Uncharacterized protein</fullName>
    </submittedName>
</protein>
<dbReference type="AlphaFoldDB" id="A0A8S9YPK9"/>
<feature type="region of interest" description="Disordered" evidence="2">
    <location>
        <begin position="172"/>
        <end position="245"/>
    </location>
</feature>
<proteinExistence type="inferred from homology"/>
<feature type="compositionally biased region" description="Basic and acidic residues" evidence="2">
    <location>
        <begin position="118"/>
        <end position="143"/>
    </location>
</feature>
<sequence>METTNFYSHKLVECVKQVSARFEIFYVSMPLDDFFAKKEKKKVKKKRNPQELIDKLTKETEKQCESNGDAVADPAKFSNFGKDDEWEALDDEEKDIDFQSIRINRLDVAKQEVSAKQSSKDTTDKDGSTHTEEDKTVWGHKPVELPVVEEPQPEPEPARPRVYVPIHLRQGDAKVSKAPKPNVESASDFPTLDAAVTAEVTKKTDEHKEIDDGSWEQAGAPRKHTRTPDTLPIAATSGPSAYVPPALRQGGSSCFATARSELHLDSRDTRVRHEFPNRHSGVDPIRRTDGLKSLEPPDTSFDDWKRGEKISSTAHFPGGSSFASPMSAAPHFPTVGSAASGWDRGVNVKTFRESNRDKADFTLVQSNRFAGLGET</sequence>
<organism evidence="3 4">
    <name type="scientific">Paragonimus skrjabini miyazakii</name>
    <dbReference type="NCBI Taxonomy" id="59628"/>
    <lineage>
        <taxon>Eukaryota</taxon>
        <taxon>Metazoa</taxon>
        <taxon>Spiralia</taxon>
        <taxon>Lophotrochozoa</taxon>
        <taxon>Platyhelminthes</taxon>
        <taxon>Trematoda</taxon>
        <taxon>Digenea</taxon>
        <taxon>Plagiorchiida</taxon>
        <taxon>Troglotremata</taxon>
        <taxon>Troglotrematidae</taxon>
        <taxon>Paragonimus</taxon>
    </lineage>
</organism>
<gene>
    <name evidence="3" type="ORF">EG68_07258</name>
</gene>
<dbReference type="EMBL" id="JTDE01004032">
    <property type="protein sequence ID" value="KAF7255376.1"/>
    <property type="molecule type" value="Genomic_DNA"/>
</dbReference>
<comment type="caution">
    <text evidence="3">The sequence shown here is derived from an EMBL/GenBank/DDBJ whole genome shotgun (WGS) entry which is preliminary data.</text>
</comment>
<dbReference type="PANTHER" id="PTHR16284:SF13">
    <property type="entry name" value="PROTEIN CDV3 HOMOLOG"/>
    <property type="match status" value="1"/>
</dbReference>
<feature type="compositionally biased region" description="Basic and acidic residues" evidence="2">
    <location>
        <begin position="200"/>
        <end position="211"/>
    </location>
</feature>
<dbReference type="Proteomes" id="UP000822476">
    <property type="component" value="Unassembled WGS sequence"/>
</dbReference>
<feature type="compositionally biased region" description="Basic and acidic residues" evidence="2">
    <location>
        <begin position="274"/>
        <end position="292"/>
    </location>
</feature>
<feature type="region of interest" description="Disordered" evidence="2">
    <location>
        <begin position="109"/>
        <end position="160"/>
    </location>
</feature>
<feature type="region of interest" description="Disordered" evidence="2">
    <location>
        <begin position="58"/>
        <end position="84"/>
    </location>
</feature>
<dbReference type="Pfam" id="PF15359">
    <property type="entry name" value="CDV3"/>
    <property type="match status" value="1"/>
</dbReference>
<evidence type="ECO:0000256" key="1">
    <source>
        <dbReference type="ARBA" id="ARBA00006062"/>
    </source>
</evidence>
<reference evidence="3" key="1">
    <citation type="submission" date="2019-07" db="EMBL/GenBank/DDBJ databases">
        <title>Annotation for the trematode Paragonimus miyazaki's.</title>
        <authorList>
            <person name="Choi Y.-J."/>
        </authorList>
    </citation>
    <scope>NUCLEOTIDE SEQUENCE</scope>
    <source>
        <strain evidence="3">Japan</strain>
    </source>
</reference>
<keyword evidence="4" id="KW-1185">Reference proteome</keyword>
<dbReference type="PANTHER" id="PTHR16284">
    <property type="entry name" value="PROTEIN CDV3 HOMOLOG"/>
    <property type="match status" value="1"/>
</dbReference>
<evidence type="ECO:0000313" key="4">
    <source>
        <dbReference type="Proteomes" id="UP000822476"/>
    </source>
</evidence>
<evidence type="ECO:0000256" key="2">
    <source>
        <dbReference type="SAM" id="MobiDB-lite"/>
    </source>
</evidence>
<dbReference type="InterPro" id="IPR026806">
    <property type="entry name" value="CDV3"/>
</dbReference>
<feature type="region of interest" description="Disordered" evidence="2">
    <location>
        <begin position="274"/>
        <end position="305"/>
    </location>
</feature>
<name>A0A8S9YPK9_9TREM</name>
<dbReference type="GO" id="GO:0005737">
    <property type="term" value="C:cytoplasm"/>
    <property type="evidence" value="ECO:0007669"/>
    <property type="project" value="TreeGrafter"/>
</dbReference>
<accession>A0A8S9YPK9</accession>
<evidence type="ECO:0000313" key="3">
    <source>
        <dbReference type="EMBL" id="KAF7255376.1"/>
    </source>
</evidence>
<dbReference type="OrthoDB" id="6261948at2759"/>